<sequence>MFKSWPGALIYYLKCSPFFAQPTLSKDLDDANADSSEPPKRAPGGWKCMPYIIGNETFERMATYGITANFTVYLLKRFHIEAASAASMANVFAGTTNFAPLLGAFIADAYCGRFRTLVYGSISSLLGMVVLTLTAAVPQLRPPSCTVGDHKSSHCDGPSSSQLGVLILSLVLLAAGAGGVRPCSLPFGVDQFNRQTAPGRRSLASFFNWYYCTSTAGVVVGMTAVVFIQDSISWAVGFAIPAVCMLFSIIALFLGTKLYIYVPPQGSVFSGIAQVFVAAYRKRGFQLPAAEDAALQEAVLYNPPARSGRDTKLPLTLQFRFLNKAAIKCEGDQVSDAGDRINPWRICTVQMVEEVKLLIRIIPIWASGILCFVALSQQWTFSVIQSFSMDRHLGPHFQIPAASVGIISLLALALFIPVYDRLLVPVLRRATGQETGLSLLQRQGVGLFISALSMIVAGAVEGRRRREGVAAAAGMSAVLWLSPQLVLMGVAEAFNAVGQVEFYNQQFPEHLQTVAGSLFYCSLAGAGYLSSTLIAIVQRATVRNGRGGWLAGDMNGGHLDYFYYVIAGLGAANFAYFLVCAHFYRYKGWRPRPRAENGGGTVELDEEAFVREKEGSG</sequence>
<evidence type="ECO:0000256" key="4">
    <source>
        <dbReference type="ARBA" id="ARBA00022989"/>
    </source>
</evidence>
<gene>
    <name evidence="7" type="primary">NRT1.7</name>
    <name evidence="7" type="ORF">KSP39_PZI008812</name>
</gene>
<keyword evidence="5 6" id="KW-0472">Membrane</keyword>
<feature type="transmembrane region" description="Helical" evidence="6">
    <location>
        <begin position="209"/>
        <end position="228"/>
    </location>
</feature>
<feature type="transmembrane region" description="Helical" evidence="6">
    <location>
        <begin position="160"/>
        <end position="180"/>
    </location>
</feature>
<keyword evidence="4 6" id="KW-1133">Transmembrane helix</keyword>
<reference evidence="7 8" key="1">
    <citation type="journal article" date="2022" name="Nat. Plants">
        <title>Genomes of leafy and leafless Platanthera orchids illuminate the evolution of mycoheterotrophy.</title>
        <authorList>
            <person name="Li M.H."/>
            <person name="Liu K.W."/>
            <person name="Li Z."/>
            <person name="Lu H.C."/>
            <person name="Ye Q.L."/>
            <person name="Zhang D."/>
            <person name="Wang J.Y."/>
            <person name="Li Y.F."/>
            <person name="Zhong Z.M."/>
            <person name="Liu X."/>
            <person name="Yu X."/>
            <person name="Liu D.K."/>
            <person name="Tu X.D."/>
            <person name="Liu B."/>
            <person name="Hao Y."/>
            <person name="Liao X.Y."/>
            <person name="Jiang Y.T."/>
            <person name="Sun W.H."/>
            <person name="Chen J."/>
            <person name="Chen Y.Q."/>
            <person name="Ai Y."/>
            <person name="Zhai J.W."/>
            <person name="Wu S.S."/>
            <person name="Zhou Z."/>
            <person name="Hsiao Y.Y."/>
            <person name="Wu W.L."/>
            <person name="Chen Y.Y."/>
            <person name="Lin Y.F."/>
            <person name="Hsu J.L."/>
            <person name="Li C.Y."/>
            <person name="Wang Z.W."/>
            <person name="Zhao X."/>
            <person name="Zhong W.Y."/>
            <person name="Ma X.K."/>
            <person name="Ma L."/>
            <person name="Huang J."/>
            <person name="Chen G.Z."/>
            <person name="Huang M.Z."/>
            <person name="Huang L."/>
            <person name="Peng D.H."/>
            <person name="Luo Y.B."/>
            <person name="Zou S.Q."/>
            <person name="Chen S.P."/>
            <person name="Lan S."/>
            <person name="Tsai W.C."/>
            <person name="Van de Peer Y."/>
            <person name="Liu Z.J."/>
        </authorList>
    </citation>
    <scope>NUCLEOTIDE SEQUENCE [LARGE SCALE GENOMIC DNA]</scope>
    <source>
        <strain evidence="7">Lor287</strain>
    </source>
</reference>
<comment type="similarity">
    <text evidence="2">Belongs to the major facilitator superfamily. Proton-dependent oligopeptide transporter (POT/PTR) (TC 2.A.17) family.</text>
</comment>
<feature type="transmembrane region" description="Helical" evidence="6">
    <location>
        <begin position="234"/>
        <end position="254"/>
    </location>
</feature>
<dbReference type="EMBL" id="JBBWWQ010000007">
    <property type="protein sequence ID" value="KAK8942461.1"/>
    <property type="molecule type" value="Genomic_DNA"/>
</dbReference>
<organism evidence="7 8">
    <name type="scientific">Platanthera zijinensis</name>
    <dbReference type="NCBI Taxonomy" id="2320716"/>
    <lineage>
        <taxon>Eukaryota</taxon>
        <taxon>Viridiplantae</taxon>
        <taxon>Streptophyta</taxon>
        <taxon>Embryophyta</taxon>
        <taxon>Tracheophyta</taxon>
        <taxon>Spermatophyta</taxon>
        <taxon>Magnoliopsida</taxon>
        <taxon>Liliopsida</taxon>
        <taxon>Asparagales</taxon>
        <taxon>Orchidaceae</taxon>
        <taxon>Orchidoideae</taxon>
        <taxon>Orchideae</taxon>
        <taxon>Orchidinae</taxon>
        <taxon>Platanthera</taxon>
    </lineage>
</organism>
<dbReference type="PANTHER" id="PTHR11654">
    <property type="entry name" value="OLIGOPEPTIDE TRANSPORTER-RELATED"/>
    <property type="match status" value="1"/>
</dbReference>
<proteinExistence type="inferred from homology"/>
<dbReference type="InterPro" id="IPR000109">
    <property type="entry name" value="POT_fam"/>
</dbReference>
<feature type="transmembrane region" description="Helical" evidence="6">
    <location>
        <begin position="357"/>
        <end position="379"/>
    </location>
</feature>
<name>A0AAP0BK66_9ASPA</name>
<evidence type="ECO:0000256" key="2">
    <source>
        <dbReference type="ARBA" id="ARBA00005982"/>
    </source>
</evidence>
<feature type="transmembrane region" description="Helical" evidence="6">
    <location>
        <begin position="117"/>
        <end position="140"/>
    </location>
</feature>
<dbReference type="Pfam" id="PF00854">
    <property type="entry name" value="PTR2"/>
    <property type="match status" value="1"/>
</dbReference>
<evidence type="ECO:0000256" key="1">
    <source>
        <dbReference type="ARBA" id="ARBA00004141"/>
    </source>
</evidence>
<dbReference type="SUPFAM" id="SSF103473">
    <property type="entry name" value="MFS general substrate transporter"/>
    <property type="match status" value="1"/>
</dbReference>
<dbReference type="Proteomes" id="UP001418222">
    <property type="component" value="Unassembled WGS sequence"/>
</dbReference>
<comment type="caution">
    <text evidence="7">The sequence shown here is derived from an EMBL/GenBank/DDBJ whole genome shotgun (WGS) entry which is preliminary data.</text>
</comment>
<dbReference type="InterPro" id="IPR036259">
    <property type="entry name" value="MFS_trans_sf"/>
</dbReference>
<dbReference type="GO" id="GO:0022857">
    <property type="term" value="F:transmembrane transporter activity"/>
    <property type="evidence" value="ECO:0007669"/>
    <property type="project" value="InterPro"/>
</dbReference>
<dbReference type="CDD" id="cd17416">
    <property type="entry name" value="MFS_NPF1_2"/>
    <property type="match status" value="1"/>
</dbReference>
<dbReference type="AlphaFoldDB" id="A0AAP0BK66"/>
<keyword evidence="8" id="KW-1185">Reference proteome</keyword>
<evidence type="ECO:0000256" key="5">
    <source>
        <dbReference type="ARBA" id="ARBA00023136"/>
    </source>
</evidence>
<evidence type="ECO:0000313" key="8">
    <source>
        <dbReference type="Proteomes" id="UP001418222"/>
    </source>
</evidence>
<evidence type="ECO:0000256" key="6">
    <source>
        <dbReference type="SAM" id="Phobius"/>
    </source>
</evidence>
<feature type="transmembrane region" description="Helical" evidence="6">
    <location>
        <begin position="561"/>
        <end position="584"/>
    </location>
</feature>
<evidence type="ECO:0000313" key="7">
    <source>
        <dbReference type="EMBL" id="KAK8942461.1"/>
    </source>
</evidence>
<feature type="transmembrane region" description="Helical" evidence="6">
    <location>
        <begin position="518"/>
        <end position="541"/>
    </location>
</feature>
<comment type="subcellular location">
    <subcellularLocation>
        <location evidence="1">Membrane</location>
        <topology evidence="1">Multi-pass membrane protein</topology>
    </subcellularLocation>
</comment>
<dbReference type="GO" id="GO:0016020">
    <property type="term" value="C:membrane"/>
    <property type="evidence" value="ECO:0007669"/>
    <property type="project" value="UniProtKB-SubCell"/>
</dbReference>
<dbReference type="Gene3D" id="1.20.1250.20">
    <property type="entry name" value="MFS general substrate transporter like domains"/>
    <property type="match status" value="1"/>
</dbReference>
<evidence type="ECO:0000256" key="3">
    <source>
        <dbReference type="ARBA" id="ARBA00022692"/>
    </source>
</evidence>
<accession>A0AAP0BK66</accession>
<feature type="transmembrane region" description="Helical" evidence="6">
    <location>
        <begin position="399"/>
        <end position="419"/>
    </location>
</feature>
<keyword evidence="3 6" id="KW-0812">Transmembrane</keyword>
<protein>
    <submittedName>
        <fullName evidence="7">Nitrate transporter 1.7</fullName>
    </submittedName>
</protein>